<dbReference type="PANTHER" id="PTHR43047:SF72">
    <property type="entry name" value="OSMOSENSING HISTIDINE PROTEIN KINASE SLN1"/>
    <property type="match status" value="1"/>
</dbReference>
<keyword evidence="5" id="KW-0418">Kinase</keyword>
<dbReference type="InterPro" id="IPR036097">
    <property type="entry name" value="HisK_dim/P_sf"/>
</dbReference>
<dbReference type="InterPro" id="IPR011006">
    <property type="entry name" value="CheY-like_superfamily"/>
</dbReference>
<reference evidence="9 10" key="1">
    <citation type="submission" date="2020-01" db="EMBL/GenBank/DDBJ databases">
        <title>Genome analysis.</title>
        <authorList>
            <person name="Wu S."/>
            <person name="Wang G."/>
        </authorList>
    </citation>
    <scope>NUCLEOTIDE SEQUENCE [LARGE SCALE GENOMIC DNA]</scope>
    <source>
        <strain evidence="9 10">SYL130</strain>
    </source>
</reference>
<dbReference type="InterPro" id="IPR003661">
    <property type="entry name" value="HisK_dim/P_dom"/>
</dbReference>
<feature type="domain" description="Response regulatory" evidence="8">
    <location>
        <begin position="4"/>
        <end position="122"/>
    </location>
</feature>
<dbReference type="Gene3D" id="3.40.50.2300">
    <property type="match status" value="1"/>
</dbReference>
<keyword evidence="4" id="KW-0808">Transferase</keyword>
<protein>
    <recommendedName>
        <fullName evidence="2">histidine kinase</fullName>
        <ecNumber evidence="2">2.7.13.3</ecNumber>
    </recommendedName>
</protein>
<dbReference type="CDD" id="cd00082">
    <property type="entry name" value="HisKA"/>
    <property type="match status" value="1"/>
</dbReference>
<gene>
    <name evidence="9" type="ORF">GWC95_10140</name>
</gene>
<evidence type="ECO:0000256" key="4">
    <source>
        <dbReference type="ARBA" id="ARBA00022679"/>
    </source>
</evidence>
<accession>A0ABW9ZT23</accession>
<dbReference type="EMBL" id="JAACJS010000012">
    <property type="protein sequence ID" value="NCI50282.1"/>
    <property type="molecule type" value="Genomic_DNA"/>
</dbReference>
<dbReference type="Gene3D" id="3.30.565.10">
    <property type="entry name" value="Histidine kinase-like ATPase, C-terminal domain"/>
    <property type="match status" value="1"/>
</dbReference>
<evidence type="ECO:0000256" key="3">
    <source>
        <dbReference type="ARBA" id="ARBA00022553"/>
    </source>
</evidence>
<dbReference type="SMART" id="SM00387">
    <property type="entry name" value="HATPase_c"/>
    <property type="match status" value="1"/>
</dbReference>
<dbReference type="PROSITE" id="PS50110">
    <property type="entry name" value="RESPONSE_REGULATORY"/>
    <property type="match status" value="1"/>
</dbReference>
<dbReference type="PRINTS" id="PR00344">
    <property type="entry name" value="BCTRLSENSOR"/>
</dbReference>
<dbReference type="Pfam" id="PF02518">
    <property type="entry name" value="HATPase_c"/>
    <property type="match status" value="1"/>
</dbReference>
<dbReference type="Pfam" id="PF00072">
    <property type="entry name" value="Response_reg"/>
    <property type="match status" value="1"/>
</dbReference>
<dbReference type="InterPro" id="IPR005467">
    <property type="entry name" value="His_kinase_dom"/>
</dbReference>
<evidence type="ECO:0000256" key="1">
    <source>
        <dbReference type="ARBA" id="ARBA00000085"/>
    </source>
</evidence>
<dbReference type="Pfam" id="PF00512">
    <property type="entry name" value="HisKA"/>
    <property type="match status" value="1"/>
</dbReference>
<evidence type="ECO:0000256" key="6">
    <source>
        <dbReference type="PROSITE-ProRule" id="PRU00169"/>
    </source>
</evidence>
<dbReference type="PANTHER" id="PTHR43047">
    <property type="entry name" value="TWO-COMPONENT HISTIDINE PROTEIN KINASE"/>
    <property type="match status" value="1"/>
</dbReference>
<evidence type="ECO:0000259" key="7">
    <source>
        <dbReference type="PROSITE" id="PS50109"/>
    </source>
</evidence>
<dbReference type="InterPro" id="IPR036890">
    <property type="entry name" value="HATPase_C_sf"/>
</dbReference>
<dbReference type="RefSeq" id="WP_161818587.1">
    <property type="nucleotide sequence ID" value="NZ_JAACJS010000012.1"/>
</dbReference>
<evidence type="ECO:0000313" key="9">
    <source>
        <dbReference type="EMBL" id="NCI50282.1"/>
    </source>
</evidence>
<comment type="catalytic activity">
    <reaction evidence="1">
        <text>ATP + protein L-histidine = ADP + protein N-phospho-L-histidine.</text>
        <dbReference type="EC" id="2.7.13.3"/>
    </reaction>
</comment>
<dbReference type="SUPFAM" id="SSF47384">
    <property type="entry name" value="Homodimeric domain of signal transducing histidine kinase"/>
    <property type="match status" value="1"/>
</dbReference>
<feature type="modified residue" description="4-aspartylphosphate" evidence="6">
    <location>
        <position position="54"/>
    </location>
</feature>
<evidence type="ECO:0000313" key="10">
    <source>
        <dbReference type="Proteomes" id="UP000753802"/>
    </source>
</evidence>
<dbReference type="PROSITE" id="PS50109">
    <property type="entry name" value="HIS_KIN"/>
    <property type="match status" value="1"/>
</dbReference>
<dbReference type="InterPro" id="IPR001789">
    <property type="entry name" value="Sig_transdc_resp-reg_receiver"/>
</dbReference>
<dbReference type="SMART" id="SM00388">
    <property type="entry name" value="HisKA"/>
    <property type="match status" value="1"/>
</dbReference>
<dbReference type="InterPro" id="IPR003594">
    <property type="entry name" value="HATPase_dom"/>
</dbReference>
<evidence type="ECO:0000259" key="8">
    <source>
        <dbReference type="PROSITE" id="PS50110"/>
    </source>
</evidence>
<dbReference type="SUPFAM" id="SSF55874">
    <property type="entry name" value="ATPase domain of HSP90 chaperone/DNA topoisomerase II/histidine kinase"/>
    <property type="match status" value="1"/>
</dbReference>
<comment type="caution">
    <text evidence="9">The sequence shown here is derived from an EMBL/GenBank/DDBJ whole genome shotgun (WGS) entry which is preliminary data.</text>
</comment>
<dbReference type="Gene3D" id="1.10.287.130">
    <property type="match status" value="1"/>
</dbReference>
<dbReference type="SUPFAM" id="SSF52172">
    <property type="entry name" value="CheY-like"/>
    <property type="match status" value="1"/>
</dbReference>
<dbReference type="Proteomes" id="UP000753802">
    <property type="component" value="Unassembled WGS sequence"/>
</dbReference>
<keyword evidence="10" id="KW-1185">Reference proteome</keyword>
<proteinExistence type="predicted"/>
<sequence>MRTKILIVDDREDNLLSIETILGDEAYYFVRANSGREALKVLLNEFDFALILMDVKMPNLDGFETASLIYEREKLQHIPIIFITANSYGDENVFKGYQTGAVDYIYKPINPNLLKAKVGVFVDLYKKNHRLMLQEKKLIAINKNLADEVRDRKASEEKVKELNYQLLDNIARLESTNKELDRVVFMASHDLQEPLRKMMIFSDRLFSRYGSLLDEEGRNDISKIQMEAVRMRKLIEDILTFSKMSVETNSLVHSDMNALLQDVLNGMEDLILEKNAKLIIDELPHLYVNPGLIRPLFFNLVSNALKYSKPDVKPVISIRAQQNIMEEGSPAGNSYCRIFVEDNGIGFEQQYSEQIFGMFKRLHDKNKYEGTGIGLAICKKIVEEHNGFISVISKVNEGSTFIVSFPVLNPADN</sequence>
<keyword evidence="3 6" id="KW-0597">Phosphoprotein</keyword>
<dbReference type="SMART" id="SM00448">
    <property type="entry name" value="REC"/>
    <property type="match status" value="1"/>
</dbReference>
<evidence type="ECO:0000256" key="5">
    <source>
        <dbReference type="ARBA" id="ARBA00022777"/>
    </source>
</evidence>
<evidence type="ECO:0000256" key="2">
    <source>
        <dbReference type="ARBA" id="ARBA00012438"/>
    </source>
</evidence>
<name>A0ABW9ZT23_9BACT</name>
<feature type="domain" description="Histidine kinase" evidence="7">
    <location>
        <begin position="186"/>
        <end position="409"/>
    </location>
</feature>
<dbReference type="InterPro" id="IPR004358">
    <property type="entry name" value="Sig_transdc_His_kin-like_C"/>
</dbReference>
<organism evidence="9 10">
    <name type="scientific">Sediminibacterium roseum</name>
    <dbReference type="NCBI Taxonomy" id="1978412"/>
    <lineage>
        <taxon>Bacteria</taxon>
        <taxon>Pseudomonadati</taxon>
        <taxon>Bacteroidota</taxon>
        <taxon>Chitinophagia</taxon>
        <taxon>Chitinophagales</taxon>
        <taxon>Chitinophagaceae</taxon>
        <taxon>Sediminibacterium</taxon>
    </lineage>
</organism>
<dbReference type="EC" id="2.7.13.3" evidence="2"/>